<dbReference type="CDD" id="cd01399">
    <property type="entry name" value="GlcN6P_deaminase"/>
    <property type="match status" value="1"/>
</dbReference>
<protein>
    <recommendedName>
        <fullName evidence="4">Glucosamine-6-phosphate deaminase</fullName>
        <ecNumber evidence="4">3.5.99.6</ecNumber>
    </recommendedName>
    <alternativeName>
        <fullName evidence="4">GlcN6P deaminase</fullName>
        <shortName evidence="4">GNPDA</shortName>
    </alternativeName>
    <alternativeName>
        <fullName evidence="4">Glucosamine-6-phosphate isomerase</fullName>
    </alternativeName>
</protein>
<dbReference type="Pfam" id="PF01182">
    <property type="entry name" value="Glucosamine_iso"/>
    <property type="match status" value="1"/>
</dbReference>
<feature type="active site" description="For ring-opening step" evidence="4">
    <location>
        <position position="136"/>
    </location>
</feature>
<evidence type="ECO:0000256" key="4">
    <source>
        <dbReference type="HAMAP-Rule" id="MF_01241"/>
    </source>
</evidence>
<dbReference type="GO" id="GO:0005737">
    <property type="term" value="C:cytoplasm"/>
    <property type="evidence" value="ECO:0007669"/>
    <property type="project" value="TreeGrafter"/>
</dbReference>
<dbReference type="InterPro" id="IPR006148">
    <property type="entry name" value="Glc/Gal-6P_isomerase"/>
</dbReference>
<dbReference type="Proteomes" id="UP000190105">
    <property type="component" value="Unassembled WGS sequence"/>
</dbReference>
<comment type="catalytic activity">
    <reaction evidence="1 4">
        <text>alpha-D-glucosamine 6-phosphate + H2O = beta-D-fructose 6-phosphate + NH4(+)</text>
        <dbReference type="Rhea" id="RHEA:12172"/>
        <dbReference type="ChEBI" id="CHEBI:15377"/>
        <dbReference type="ChEBI" id="CHEBI:28938"/>
        <dbReference type="ChEBI" id="CHEBI:57634"/>
        <dbReference type="ChEBI" id="CHEBI:75989"/>
        <dbReference type="EC" id="3.5.99.6"/>
    </reaction>
</comment>
<evidence type="ECO:0000313" key="7">
    <source>
        <dbReference type="Proteomes" id="UP000190105"/>
    </source>
</evidence>
<dbReference type="InterPro" id="IPR004547">
    <property type="entry name" value="Glucosamine6P_isomerase"/>
</dbReference>
<name>A0A1T4WG81_9CLOT</name>
<accession>A0A1T4WG81</accession>
<dbReference type="GO" id="GO:0019262">
    <property type="term" value="P:N-acetylneuraminate catabolic process"/>
    <property type="evidence" value="ECO:0007669"/>
    <property type="project" value="UniProtKB-UniRule"/>
</dbReference>
<dbReference type="OrthoDB" id="9791139at2"/>
<evidence type="ECO:0000256" key="3">
    <source>
        <dbReference type="ARBA" id="ARBA00023277"/>
    </source>
</evidence>
<gene>
    <name evidence="4" type="primary">nagB</name>
    <name evidence="6" type="ORF">SAMN05443428_101152</name>
</gene>
<comment type="similarity">
    <text evidence="4">Belongs to the glucosamine/galactosamine-6-phosphate isomerase family. NagB subfamily.</text>
</comment>
<dbReference type="NCBIfam" id="TIGR00502">
    <property type="entry name" value="nagB"/>
    <property type="match status" value="1"/>
</dbReference>
<comment type="pathway">
    <text evidence="4">Amino-sugar metabolism; N-acetylneuraminate degradation; D-fructose 6-phosphate from N-acetylneuraminate: step 5/5.</text>
</comment>
<dbReference type="EC" id="3.5.99.6" evidence="4"/>
<dbReference type="InterPro" id="IPR018321">
    <property type="entry name" value="Glucosamine6P_isomerase_CS"/>
</dbReference>
<dbReference type="GO" id="GO:0042802">
    <property type="term" value="F:identical protein binding"/>
    <property type="evidence" value="ECO:0007669"/>
    <property type="project" value="TreeGrafter"/>
</dbReference>
<dbReference type="UniPathway" id="UPA00629">
    <property type="reaction ID" value="UER00684"/>
</dbReference>
<dbReference type="GO" id="GO:0005975">
    <property type="term" value="P:carbohydrate metabolic process"/>
    <property type="evidence" value="ECO:0007669"/>
    <property type="project" value="InterPro"/>
</dbReference>
<reference evidence="7" key="1">
    <citation type="submission" date="2017-02" db="EMBL/GenBank/DDBJ databases">
        <authorList>
            <person name="Varghese N."/>
            <person name="Submissions S."/>
        </authorList>
    </citation>
    <scope>NUCLEOTIDE SEQUENCE [LARGE SCALE GENOMIC DNA]</scope>
    <source>
        <strain evidence="7">USBA 833</strain>
    </source>
</reference>
<dbReference type="PANTHER" id="PTHR11280:SF5">
    <property type="entry name" value="GLUCOSAMINE-6-PHOSPHATE ISOMERASE"/>
    <property type="match status" value="1"/>
</dbReference>
<organism evidence="6 7">
    <name type="scientific">Caloramator quimbayensis</name>
    <dbReference type="NCBI Taxonomy" id="1147123"/>
    <lineage>
        <taxon>Bacteria</taxon>
        <taxon>Bacillati</taxon>
        <taxon>Bacillota</taxon>
        <taxon>Clostridia</taxon>
        <taxon>Eubacteriales</taxon>
        <taxon>Clostridiaceae</taxon>
        <taxon>Caloramator</taxon>
    </lineage>
</organism>
<keyword evidence="2 4" id="KW-0378">Hydrolase</keyword>
<evidence type="ECO:0000259" key="5">
    <source>
        <dbReference type="Pfam" id="PF01182"/>
    </source>
</evidence>
<feature type="domain" description="Glucosamine/galactosamine-6-phosphate isomerase" evidence="5">
    <location>
        <begin position="12"/>
        <end position="225"/>
    </location>
</feature>
<feature type="active site" description="For ring-opening step" evidence="4">
    <location>
        <position position="143"/>
    </location>
</feature>
<sequence length="248" mass="27755">MRISVVSNYDEMSNLAAEYIVNQINIKRESVLGLATGSTPLGMYKKLIEYYKAGKVDFSKVTTFNLDEYIGLDKENEQSYIYFMKNNLFNHINIKEENVFIPDGTAKDAKAECERYNKFLEKLGPIDIQILGIGVNGHIGFNEPSKDLTLRTHVTDLTEDTRKANSRFFDDISKVPQRAITMGIGDIMRAEKIILLASGKSKAPIIKHMVESGVSTFIPASILKLHKNVEIIADSDAASLIEKKNCIA</sequence>
<dbReference type="EMBL" id="FUYH01000001">
    <property type="protein sequence ID" value="SKA76169.1"/>
    <property type="molecule type" value="Genomic_DNA"/>
</dbReference>
<dbReference type="GO" id="GO:0006043">
    <property type="term" value="P:glucosamine catabolic process"/>
    <property type="evidence" value="ECO:0007669"/>
    <property type="project" value="TreeGrafter"/>
</dbReference>
<comment type="function">
    <text evidence="4">Catalyzes the reversible isomerization-deamination of glucosamine 6-phosphate (GlcN6P) to form fructose 6-phosphate (Fru6P) and ammonium ion.</text>
</comment>
<dbReference type="SUPFAM" id="SSF100950">
    <property type="entry name" value="NagB/RpiA/CoA transferase-like"/>
    <property type="match status" value="1"/>
</dbReference>
<dbReference type="FunFam" id="3.40.50.1360:FF:000003">
    <property type="entry name" value="Glucosamine-6-phosphate deaminase"/>
    <property type="match status" value="1"/>
</dbReference>
<dbReference type="PANTHER" id="PTHR11280">
    <property type="entry name" value="GLUCOSAMINE-6-PHOSPHATE ISOMERASE"/>
    <property type="match status" value="1"/>
</dbReference>
<dbReference type="AlphaFoldDB" id="A0A1T4WG81"/>
<keyword evidence="3 4" id="KW-0119">Carbohydrate metabolism</keyword>
<dbReference type="InterPro" id="IPR037171">
    <property type="entry name" value="NagB/RpiA_transferase-like"/>
</dbReference>
<feature type="active site" description="Proton acceptor; for enolization step" evidence="4">
    <location>
        <position position="67"/>
    </location>
</feature>
<evidence type="ECO:0000256" key="2">
    <source>
        <dbReference type="ARBA" id="ARBA00022801"/>
    </source>
</evidence>
<evidence type="ECO:0000313" key="6">
    <source>
        <dbReference type="EMBL" id="SKA76169.1"/>
    </source>
</evidence>
<dbReference type="RefSeq" id="WP_078695186.1">
    <property type="nucleotide sequence ID" value="NZ_FUYH01000001.1"/>
</dbReference>
<dbReference type="HAMAP" id="MF_01241">
    <property type="entry name" value="GlcN6P_deamin"/>
    <property type="match status" value="1"/>
</dbReference>
<proteinExistence type="inferred from homology"/>
<dbReference type="GO" id="GO:0006046">
    <property type="term" value="P:N-acetylglucosamine catabolic process"/>
    <property type="evidence" value="ECO:0007669"/>
    <property type="project" value="UniProtKB-UniRule"/>
</dbReference>
<dbReference type="GO" id="GO:0004342">
    <property type="term" value="F:glucosamine-6-phosphate deaminase activity"/>
    <property type="evidence" value="ECO:0007669"/>
    <property type="project" value="UniProtKB-UniRule"/>
</dbReference>
<keyword evidence="7" id="KW-1185">Reference proteome</keyword>
<dbReference type="STRING" id="1147123.SAMN05443428_101152"/>
<dbReference type="PROSITE" id="PS01161">
    <property type="entry name" value="GLC_GALNAC_ISOMERASE"/>
    <property type="match status" value="1"/>
</dbReference>
<feature type="active site" description="Proton acceptor; for ring-opening step" evidence="4">
    <location>
        <position position="138"/>
    </location>
</feature>
<dbReference type="Gene3D" id="3.40.50.1360">
    <property type="match status" value="1"/>
</dbReference>
<evidence type="ECO:0000256" key="1">
    <source>
        <dbReference type="ARBA" id="ARBA00000644"/>
    </source>
</evidence>
<comment type="caution">
    <text evidence="4">Lacks conserved residue(s) required for the propagation of feature annotation.</text>
</comment>